<reference evidence="6" key="1">
    <citation type="submission" date="2017-05" db="EMBL/GenBank/DDBJ databases">
        <title>The Genome Sequence of Enterococcus sp. 9D6_DIV0238.</title>
        <authorList>
            <consortium name="The Broad Institute Genomics Platform"/>
            <consortium name="The Broad Institute Genomic Center for Infectious Diseases"/>
            <person name="Earl A."/>
            <person name="Manson A."/>
            <person name="Schwartman J."/>
            <person name="Gilmore M."/>
            <person name="Abouelleil A."/>
            <person name="Cao P."/>
            <person name="Chapman S."/>
            <person name="Cusick C."/>
            <person name="Shea T."/>
            <person name="Young S."/>
            <person name="Neafsey D."/>
            <person name="Nusbaum C."/>
            <person name="Birren B."/>
        </authorList>
    </citation>
    <scope>NUCLEOTIDE SEQUENCE [LARGE SCALE GENOMIC DNA]</scope>
    <source>
        <strain evidence="6">9D6_DIV0238</strain>
    </source>
</reference>
<evidence type="ECO:0000256" key="2">
    <source>
        <dbReference type="ARBA" id="ARBA00023015"/>
    </source>
</evidence>
<dbReference type="CDD" id="cd06171">
    <property type="entry name" value="Sigma70_r4"/>
    <property type="match status" value="1"/>
</dbReference>
<dbReference type="EMBL" id="CP147246">
    <property type="protein sequence ID" value="WYJ94024.1"/>
    <property type="molecule type" value="Genomic_DNA"/>
</dbReference>
<dbReference type="RefSeq" id="WP_087640680.1">
    <property type="nucleotide sequence ID" value="NZ_CP147246.1"/>
</dbReference>
<keyword evidence="2" id="KW-0805">Transcription regulation</keyword>
<reference evidence="7" key="3">
    <citation type="submission" date="2024-03" db="EMBL/GenBank/DDBJ databases">
        <title>The Genome Sequence of Enterococcus sp. DIV0238c.</title>
        <authorList>
            <consortium name="The Broad Institute Genomics Platform"/>
            <consortium name="The Broad Institute Microbial Omics Core"/>
            <consortium name="The Broad Institute Genomic Center for Infectious Diseases"/>
            <person name="Earl A."/>
            <person name="Manson A."/>
            <person name="Gilmore M."/>
            <person name="Schwartman J."/>
            <person name="Shea T."/>
            <person name="Abouelleil A."/>
            <person name="Cao P."/>
            <person name="Chapman S."/>
            <person name="Cusick C."/>
            <person name="Young S."/>
            <person name="Neafsey D."/>
            <person name="Nusbaum C."/>
            <person name="Birren B."/>
        </authorList>
    </citation>
    <scope>NUCLEOTIDE SEQUENCE</scope>
    <source>
        <strain evidence="7">9D6_DIV0238</strain>
    </source>
</reference>
<dbReference type="Gene3D" id="1.10.10.10">
    <property type="entry name" value="Winged helix-like DNA-binding domain superfamily/Winged helix DNA-binding domain"/>
    <property type="match status" value="1"/>
</dbReference>
<proteinExistence type="inferred from homology"/>
<keyword evidence="3" id="KW-0731">Sigma factor</keyword>
<dbReference type="OrthoDB" id="9784984at2"/>
<evidence type="ECO:0000313" key="7">
    <source>
        <dbReference type="EMBL" id="WYJ94024.1"/>
    </source>
</evidence>
<dbReference type="NCBIfam" id="TIGR02937">
    <property type="entry name" value="sigma70-ECF"/>
    <property type="match status" value="1"/>
</dbReference>
<dbReference type="InterPro" id="IPR013249">
    <property type="entry name" value="RNA_pol_sigma70_r4_t2"/>
</dbReference>
<reference evidence="7" key="2">
    <citation type="submission" date="2017-05" db="EMBL/GenBank/DDBJ databases">
        <authorList>
            <consortium name="The Broad Institute Genomics Platform"/>
            <consortium name="The Broad Institute Genomic Center for Infectious Diseases"/>
            <person name="Earl A."/>
            <person name="Manson A."/>
            <person name="Schwartman J."/>
            <person name="Gilmore M."/>
            <person name="Abouelleil A."/>
            <person name="Cao P."/>
            <person name="Chapman S."/>
            <person name="Cusick C."/>
            <person name="Shea T."/>
            <person name="Young S."/>
            <person name="Neafsey D."/>
            <person name="Nusbaum C."/>
            <person name="Birren B."/>
        </authorList>
    </citation>
    <scope>NUCLEOTIDE SEQUENCE</scope>
    <source>
        <strain evidence="7">9D6_DIV0238</strain>
    </source>
</reference>
<dbReference type="InterPro" id="IPR013325">
    <property type="entry name" value="RNA_pol_sigma_r2"/>
</dbReference>
<protein>
    <recommendedName>
        <fullName evidence="5">RNA polymerase sigma factor 70 region 4 type 2 domain-containing protein</fullName>
    </recommendedName>
</protein>
<keyword evidence="8" id="KW-1185">Reference proteome</keyword>
<name>A0A200J6K1_9ENTE</name>
<accession>A0A200J6K1</accession>
<dbReference type="InterPro" id="IPR039425">
    <property type="entry name" value="RNA_pol_sigma-70-like"/>
</dbReference>
<evidence type="ECO:0000259" key="5">
    <source>
        <dbReference type="Pfam" id="PF08281"/>
    </source>
</evidence>
<dbReference type="GO" id="GO:0016987">
    <property type="term" value="F:sigma factor activity"/>
    <property type="evidence" value="ECO:0007669"/>
    <property type="project" value="UniProtKB-KW"/>
</dbReference>
<evidence type="ECO:0000256" key="1">
    <source>
        <dbReference type="ARBA" id="ARBA00010641"/>
    </source>
</evidence>
<organism evidence="6">
    <name type="scientific">Candidatus Enterococcus dunnyi</name>
    <dbReference type="NCBI Taxonomy" id="1834192"/>
    <lineage>
        <taxon>Bacteria</taxon>
        <taxon>Bacillati</taxon>
        <taxon>Bacillota</taxon>
        <taxon>Bacilli</taxon>
        <taxon>Lactobacillales</taxon>
        <taxon>Enterococcaceae</taxon>
        <taxon>Enterococcus</taxon>
    </lineage>
</organism>
<dbReference type="Proteomes" id="UP000196151">
    <property type="component" value="Chromosome"/>
</dbReference>
<evidence type="ECO:0000313" key="8">
    <source>
        <dbReference type="Proteomes" id="UP000196151"/>
    </source>
</evidence>
<dbReference type="InterPro" id="IPR014284">
    <property type="entry name" value="RNA_pol_sigma-70_dom"/>
</dbReference>
<evidence type="ECO:0000256" key="4">
    <source>
        <dbReference type="ARBA" id="ARBA00023163"/>
    </source>
</evidence>
<comment type="similarity">
    <text evidence="1">Belongs to the sigma-70 factor family. ECF subfamily.</text>
</comment>
<evidence type="ECO:0000256" key="3">
    <source>
        <dbReference type="ARBA" id="ARBA00023082"/>
    </source>
</evidence>
<keyword evidence="4" id="KW-0804">Transcription</keyword>
<dbReference type="InterPro" id="IPR013324">
    <property type="entry name" value="RNA_pol_sigma_r3/r4-like"/>
</dbReference>
<dbReference type="InterPro" id="IPR036388">
    <property type="entry name" value="WH-like_DNA-bd_sf"/>
</dbReference>
<gene>
    <name evidence="7" type="ORF">A5889_001526</name>
    <name evidence="6" type="ORF">A5889_001552</name>
</gene>
<dbReference type="AlphaFoldDB" id="A0A200J6K1"/>
<dbReference type="PANTHER" id="PTHR43133:SF51">
    <property type="entry name" value="RNA POLYMERASE SIGMA FACTOR"/>
    <property type="match status" value="1"/>
</dbReference>
<dbReference type="SUPFAM" id="SSF88946">
    <property type="entry name" value="Sigma2 domain of RNA polymerase sigma factors"/>
    <property type="match status" value="1"/>
</dbReference>
<evidence type="ECO:0000313" key="6">
    <source>
        <dbReference type="EMBL" id="OUZ32843.1"/>
    </source>
</evidence>
<dbReference type="GO" id="GO:0003677">
    <property type="term" value="F:DNA binding"/>
    <property type="evidence" value="ECO:0007669"/>
    <property type="project" value="InterPro"/>
</dbReference>
<dbReference type="GO" id="GO:0006352">
    <property type="term" value="P:DNA-templated transcription initiation"/>
    <property type="evidence" value="ECO:0007669"/>
    <property type="project" value="InterPro"/>
</dbReference>
<dbReference type="EMBL" id="NIBQ01000002">
    <property type="protein sequence ID" value="OUZ32843.1"/>
    <property type="molecule type" value="Genomic_DNA"/>
</dbReference>
<sequence>MKKDVTVEEALFSLGQEVIQVLIKKGSTLEDAEDAVSKTYDTLFSMFITLKQENLRPWFFRVSFNNYIDLFRKRKREMEYTAQYSEFRSNLIHEPQDFWLIIDSLKNEEKELLWLKYYYQLSYEEIAVILDTKVETVKKRLYRTRKKLKADWEEEGWI</sequence>
<dbReference type="PANTHER" id="PTHR43133">
    <property type="entry name" value="RNA POLYMERASE ECF-TYPE SIGMA FACTO"/>
    <property type="match status" value="1"/>
</dbReference>
<dbReference type="Gene3D" id="1.10.1740.10">
    <property type="match status" value="1"/>
</dbReference>
<dbReference type="Pfam" id="PF08281">
    <property type="entry name" value="Sigma70_r4_2"/>
    <property type="match status" value="1"/>
</dbReference>
<feature type="domain" description="RNA polymerase sigma factor 70 region 4 type 2" evidence="5">
    <location>
        <begin position="98"/>
        <end position="148"/>
    </location>
</feature>
<dbReference type="SUPFAM" id="SSF88659">
    <property type="entry name" value="Sigma3 and sigma4 domains of RNA polymerase sigma factors"/>
    <property type="match status" value="1"/>
</dbReference>